<dbReference type="AlphaFoldDB" id="A0A0S3PVF5"/>
<keyword evidence="3" id="KW-1185">Reference proteome</keyword>
<name>A0A0S3PVF5_9BRAD</name>
<dbReference type="InterPro" id="IPR008727">
    <property type="entry name" value="PAAR_motif"/>
</dbReference>
<dbReference type="RefSeq" id="WP_096355615.1">
    <property type="nucleotide sequence ID" value="NZ_AP014946.1"/>
</dbReference>
<dbReference type="EMBL" id="AP014946">
    <property type="protein sequence ID" value="BAT59875.1"/>
    <property type="molecule type" value="Genomic_DNA"/>
</dbReference>
<keyword evidence="1" id="KW-0732">Signal</keyword>
<dbReference type="OrthoDB" id="9807902at2"/>
<dbReference type="KEGG" id="vgo:GJW-30_1_02410"/>
<accession>A0A0S3PVF5</accession>
<sequence>MRRTIIAAAAIASLAGIAYAQTPAQQPAPIVQGATGVTVGGMPAARAGDATGNGGQVVEGSSNVVIGGKPAARVGDRTNCGVVVQGATNVYVNGKPLARTGDGASC</sequence>
<proteinExistence type="predicted"/>
<dbReference type="Proteomes" id="UP000236884">
    <property type="component" value="Chromosome"/>
</dbReference>
<evidence type="ECO:0000256" key="1">
    <source>
        <dbReference type="SAM" id="SignalP"/>
    </source>
</evidence>
<evidence type="ECO:0000313" key="2">
    <source>
        <dbReference type="EMBL" id="BAT59875.1"/>
    </source>
</evidence>
<feature type="chain" id="PRO_5006615832" evidence="1">
    <location>
        <begin position="21"/>
        <end position="106"/>
    </location>
</feature>
<organism evidence="2 3">
    <name type="scientific">Variibacter gotjawalensis</name>
    <dbReference type="NCBI Taxonomy" id="1333996"/>
    <lineage>
        <taxon>Bacteria</taxon>
        <taxon>Pseudomonadati</taxon>
        <taxon>Pseudomonadota</taxon>
        <taxon>Alphaproteobacteria</taxon>
        <taxon>Hyphomicrobiales</taxon>
        <taxon>Nitrobacteraceae</taxon>
        <taxon>Variibacter</taxon>
    </lineage>
</organism>
<reference evidence="2 3" key="1">
    <citation type="submission" date="2015-08" db="EMBL/GenBank/DDBJ databases">
        <title>Investigation of the bacterial diversity of lava forest soil.</title>
        <authorList>
            <person name="Lee J.S."/>
        </authorList>
    </citation>
    <scope>NUCLEOTIDE SEQUENCE [LARGE SCALE GENOMIC DNA]</scope>
    <source>
        <strain evidence="2 3">GJW-30</strain>
    </source>
</reference>
<dbReference type="Pfam" id="PF05488">
    <property type="entry name" value="PAAR_motif"/>
    <property type="match status" value="1"/>
</dbReference>
<gene>
    <name evidence="2" type="ORF">GJW-30_1_02410</name>
</gene>
<dbReference type="Gene3D" id="2.60.200.60">
    <property type="match status" value="3"/>
</dbReference>
<dbReference type="CDD" id="cd14744">
    <property type="entry name" value="PAAR_CT_2"/>
    <property type="match status" value="1"/>
</dbReference>
<evidence type="ECO:0000313" key="3">
    <source>
        <dbReference type="Proteomes" id="UP000236884"/>
    </source>
</evidence>
<feature type="signal peptide" evidence="1">
    <location>
        <begin position="1"/>
        <end position="20"/>
    </location>
</feature>
<protein>
    <submittedName>
        <fullName evidence="2">PAAR motif protein</fullName>
    </submittedName>
</protein>